<accession>A0A1U6HAT2</accession>
<dbReference type="AlphaFoldDB" id="A0A1U6HAT2"/>
<gene>
    <name evidence="2" type="ORF">SAMN06295987_1027</name>
</gene>
<dbReference type="EMBL" id="FVZE01000002">
    <property type="protein sequence ID" value="SLJ92884.1"/>
    <property type="molecule type" value="Genomic_DNA"/>
</dbReference>
<dbReference type="Proteomes" id="UP000190989">
    <property type="component" value="Unassembled WGS sequence"/>
</dbReference>
<reference evidence="3" key="1">
    <citation type="submission" date="2017-02" db="EMBL/GenBank/DDBJ databases">
        <authorList>
            <person name="Varghese N."/>
            <person name="Submissions S."/>
        </authorList>
    </citation>
    <scope>NUCLEOTIDE SEQUENCE [LARGE SCALE GENOMIC DNA]</scope>
    <source>
        <strain evidence="3">SM117</strain>
    </source>
</reference>
<evidence type="ECO:0000313" key="3">
    <source>
        <dbReference type="Proteomes" id="UP000190989"/>
    </source>
</evidence>
<name>A0A1U6HAT2_9SPHN</name>
<proteinExistence type="predicted"/>
<sequence>MNAVTHSGFENDPRQLQRSQQVRARSERIALVASCLALVKPAGMTDGDVRDWIAVATKALEHVPLDLLEMGCRAAQLRCTHHSQIVPVIEAETRDELAWRNRPKPQPVLMLALPAVPAEPIERPPLPEPDTLNPALQRMGLSRGWIIEAGDGRLVWSDVTTAGGEACNFGGSIRRTDPEP</sequence>
<keyword evidence="3" id="KW-1185">Reference proteome</keyword>
<evidence type="ECO:0000313" key="2">
    <source>
        <dbReference type="EMBL" id="SLJ92884.1"/>
    </source>
</evidence>
<organism evidence="2 3">
    <name type="scientific">Novosphingobium mathurense</name>
    <dbReference type="NCBI Taxonomy" id="428990"/>
    <lineage>
        <taxon>Bacteria</taxon>
        <taxon>Pseudomonadati</taxon>
        <taxon>Pseudomonadota</taxon>
        <taxon>Alphaproteobacteria</taxon>
        <taxon>Sphingomonadales</taxon>
        <taxon>Sphingomonadaceae</taxon>
        <taxon>Novosphingobium</taxon>
    </lineage>
</organism>
<dbReference type="STRING" id="428990.SAMN06295987_1027"/>
<feature type="region of interest" description="Disordered" evidence="1">
    <location>
        <begin position="1"/>
        <end position="20"/>
    </location>
</feature>
<protein>
    <submittedName>
        <fullName evidence="2">Uncharacterized protein</fullName>
    </submittedName>
</protein>
<evidence type="ECO:0000256" key="1">
    <source>
        <dbReference type="SAM" id="MobiDB-lite"/>
    </source>
</evidence>